<keyword evidence="2" id="KW-1133">Transmembrane helix</keyword>
<protein>
    <submittedName>
        <fullName evidence="3">Inner membrane protein yjdF</fullName>
    </submittedName>
</protein>
<dbReference type="Proteomes" id="UP000254123">
    <property type="component" value="Unassembled WGS sequence"/>
</dbReference>
<feature type="transmembrane region" description="Helical" evidence="2">
    <location>
        <begin position="35"/>
        <end position="55"/>
    </location>
</feature>
<feature type="transmembrane region" description="Helical" evidence="2">
    <location>
        <begin position="88"/>
        <end position="106"/>
    </location>
</feature>
<dbReference type="InterPro" id="IPR014509">
    <property type="entry name" value="YjdF-like"/>
</dbReference>
<feature type="region of interest" description="Disordered" evidence="1">
    <location>
        <begin position="1"/>
        <end position="23"/>
    </location>
</feature>
<keyword evidence="2" id="KW-0472">Membrane</keyword>
<feature type="transmembrane region" description="Helical" evidence="2">
    <location>
        <begin position="61"/>
        <end position="81"/>
    </location>
</feature>
<dbReference type="RefSeq" id="WP_201586187.1">
    <property type="nucleotide sequence ID" value="NZ_CAJHAQ010000001.1"/>
</dbReference>
<feature type="compositionally biased region" description="Low complexity" evidence="1">
    <location>
        <begin position="8"/>
        <end position="21"/>
    </location>
</feature>
<dbReference type="STRING" id="1123034.GCA_000685805_00918"/>
<proteinExistence type="predicted"/>
<evidence type="ECO:0000313" key="4">
    <source>
        <dbReference type="Proteomes" id="UP000254123"/>
    </source>
</evidence>
<name>A0A379LKD0_9GAMM</name>
<keyword evidence="2" id="KW-0812">Transmembrane</keyword>
<reference evidence="3 4" key="1">
    <citation type="submission" date="2018-06" db="EMBL/GenBank/DDBJ databases">
        <authorList>
            <consortium name="Pathogen Informatics"/>
            <person name="Doyle S."/>
        </authorList>
    </citation>
    <scope>NUCLEOTIDE SEQUENCE [LARGE SCALE GENOMIC DNA]</scope>
    <source>
        <strain evidence="3 4">NCTC10526</strain>
    </source>
</reference>
<evidence type="ECO:0000256" key="1">
    <source>
        <dbReference type="SAM" id="MobiDB-lite"/>
    </source>
</evidence>
<dbReference type="EMBL" id="UGVC01000001">
    <property type="protein sequence ID" value="SUD91070.1"/>
    <property type="molecule type" value="Genomic_DNA"/>
</dbReference>
<evidence type="ECO:0000313" key="3">
    <source>
        <dbReference type="EMBL" id="SUD91070.1"/>
    </source>
</evidence>
<dbReference type="AlphaFoldDB" id="A0A379LKD0"/>
<organism evidence="3 4">
    <name type="scientific">Psychrobacter phenylpyruvicus</name>
    <dbReference type="NCBI Taxonomy" id="29432"/>
    <lineage>
        <taxon>Bacteria</taxon>
        <taxon>Pseudomonadati</taxon>
        <taxon>Pseudomonadota</taxon>
        <taxon>Gammaproteobacteria</taxon>
        <taxon>Moraxellales</taxon>
        <taxon>Moraxellaceae</taxon>
        <taxon>Psychrobacter</taxon>
    </lineage>
</organism>
<keyword evidence="4" id="KW-1185">Reference proteome</keyword>
<sequence length="248" mass="27955">MTHTEQGSSTHSTNNSDSNTSSEHHNKGFTGYNSIVIACLIIVSIAMLLASINPLSWNDYLLHQLGTVVFMAMVWACYRYLASTTTSFVLASLFIVIHIIGARYLYSYVPYNEWTQNLFGINLNEVFGWQRNMYDRLVHFCYGLLLLPLMKDVFHYLMPTLSLKTILLLVLQFNLATSALYELFEWILGVTLSPESAEAYNGQQGDIWDAQKDILLAFIGALIGSSLIYLKQIGLNDKKAVYSNGPKL</sequence>
<feature type="transmembrane region" description="Helical" evidence="2">
    <location>
        <begin position="214"/>
        <end position="230"/>
    </location>
</feature>
<accession>A0A379LKD0</accession>
<gene>
    <name evidence="3" type="primary">yjdF</name>
    <name evidence="3" type="ORF">NCTC10526_01417</name>
</gene>
<evidence type="ECO:0000256" key="2">
    <source>
        <dbReference type="SAM" id="Phobius"/>
    </source>
</evidence>
<dbReference type="Pfam" id="PF09997">
    <property type="entry name" value="DUF2238"/>
    <property type="match status" value="1"/>
</dbReference>